<dbReference type="PANTHER" id="PTHR11564">
    <property type="entry name" value="SIGNAL RECOGNITION PARTICLE 54K PROTEIN SRP54"/>
    <property type="match status" value="1"/>
</dbReference>
<dbReference type="STRING" id="4155.A0A022QYA6"/>
<dbReference type="OMA" id="YKRMAKT"/>
<dbReference type="SUPFAM" id="SSF47446">
    <property type="entry name" value="Signal peptide-binding domain"/>
    <property type="match status" value="1"/>
</dbReference>
<dbReference type="FunFam" id="3.40.50.300:FF:000022">
    <property type="entry name" value="Signal recognition particle 54 kDa subunit"/>
    <property type="match status" value="1"/>
</dbReference>
<comment type="domain">
    <text evidence="15">The NG domain, also named G domain, is a special guanosine triphosphatase (GTPase) domain, which binds GTP and forms a guanosine 5'-triphosphate (GTP)-dependent complex with a homologous NG domain in the SRP receptor subunit SRPRA. The two NG domains undergo cooperative rearrangements upon their assembly, which culminate in the reciprocal activation of the GTPase activity of one another. SRP receptor compaction upon binding with cargo-loaded SRP and GTPase rearrangement drive SRP-mediated cotranslational protein translocation into the ER.</text>
</comment>
<evidence type="ECO:0000256" key="7">
    <source>
        <dbReference type="ARBA" id="ARBA00022824"/>
    </source>
</evidence>
<dbReference type="InterPro" id="IPR022941">
    <property type="entry name" value="SRP54"/>
</dbReference>
<feature type="domain" description="SRP54-type proteins GTP-binding" evidence="16">
    <location>
        <begin position="269"/>
        <end position="282"/>
    </location>
</feature>
<evidence type="ECO:0000256" key="4">
    <source>
        <dbReference type="ARBA" id="ARBA00022490"/>
    </source>
</evidence>
<dbReference type="InterPro" id="IPR042101">
    <property type="entry name" value="SRP54_N_sf"/>
</dbReference>
<dbReference type="PhylomeDB" id="A0A022QYA6"/>
<dbReference type="SMART" id="SM00382">
    <property type="entry name" value="AAA"/>
    <property type="match status" value="1"/>
</dbReference>
<evidence type="ECO:0000256" key="12">
    <source>
        <dbReference type="ARBA" id="ARBA00034796"/>
    </source>
</evidence>
<accession>A0A022QYA6</accession>
<dbReference type="KEGG" id="egt:105961997"/>
<evidence type="ECO:0000256" key="2">
    <source>
        <dbReference type="ARBA" id="ARBA00004496"/>
    </source>
</evidence>
<dbReference type="PROSITE" id="PS00300">
    <property type="entry name" value="SRP54"/>
    <property type="match status" value="1"/>
</dbReference>
<dbReference type="InterPro" id="IPR036225">
    <property type="entry name" value="SRP/SRP_N"/>
</dbReference>
<evidence type="ECO:0000256" key="10">
    <source>
        <dbReference type="ARBA" id="ARBA00023135"/>
    </source>
</evidence>
<evidence type="ECO:0000256" key="14">
    <source>
        <dbReference type="ARBA" id="ARBA00048157"/>
    </source>
</evidence>
<dbReference type="Proteomes" id="UP000030748">
    <property type="component" value="Unassembled WGS sequence"/>
</dbReference>
<dbReference type="FunFam" id="1.20.120.140:FF:000001">
    <property type="entry name" value="Signal recognition particle GTPase"/>
    <property type="match status" value="1"/>
</dbReference>
<proteinExistence type="inferred from homology"/>
<dbReference type="CDD" id="cd17875">
    <property type="entry name" value="SRP54_G"/>
    <property type="match status" value="1"/>
</dbReference>
<dbReference type="InterPro" id="IPR000897">
    <property type="entry name" value="SRP54_GTPase_dom"/>
</dbReference>
<comment type="similarity">
    <text evidence="3 15">Belongs to the GTP-binding SRP family. SRP54 subfamily.</text>
</comment>
<evidence type="ECO:0000256" key="8">
    <source>
        <dbReference type="ARBA" id="ARBA00022884"/>
    </source>
</evidence>
<comment type="function">
    <text evidence="13 15">Component of the signal recognition particle (SRP) complex, a ribonucleoprotein complex that mediates the cotranslational targeting of secretory and membrane proteins to the endoplasmic reticulum (ER). As part of the SRP complex, associates with the SRP receptor (SR) component SRPRA to target secretory proteins to the endoplasmic reticulum membrane. Binds to the signal sequence of presecretory proteins when they emerge from the ribosomes. Displays basal GTPase activity, and stimulates reciprocal GTPase activation of the SR subunit SRPRA. Forms a guanosine 5'-triphosphate (GTP)-dependent complex with the SR subunit SRPRA. SR compaction and GTPase mediated rearrangement of SR drive SRP-mediated cotranslational protein translocation into the ER. Requires the presence of SRP9/SRP14 and/or SRP19 to stably interact with RNA.</text>
</comment>
<evidence type="ECO:0000256" key="6">
    <source>
        <dbReference type="ARBA" id="ARBA00022801"/>
    </source>
</evidence>
<dbReference type="GO" id="GO:0005786">
    <property type="term" value="C:signal recognition particle, endoplasmic reticulum targeting"/>
    <property type="evidence" value="ECO:0000318"/>
    <property type="project" value="GO_Central"/>
</dbReference>
<comment type="subcellular location">
    <subcellularLocation>
        <location evidence="2 15">Cytoplasm</location>
    </subcellularLocation>
    <subcellularLocation>
        <location evidence="1 15">Endoplasmic reticulum</location>
    </subcellularLocation>
</comment>
<keyword evidence="8 15" id="KW-0694">RNA-binding</keyword>
<keyword evidence="7 15" id="KW-0256">Endoplasmic reticulum</keyword>
<dbReference type="FunFam" id="1.10.260.30:FF:000004">
    <property type="entry name" value="Signal recognition particle 54 kDa protein"/>
    <property type="match status" value="1"/>
</dbReference>
<dbReference type="GO" id="GO:0005783">
    <property type="term" value="C:endoplasmic reticulum"/>
    <property type="evidence" value="ECO:0007669"/>
    <property type="project" value="UniProtKB-SubCell"/>
</dbReference>
<evidence type="ECO:0000259" key="16">
    <source>
        <dbReference type="PROSITE" id="PS00300"/>
    </source>
</evidence>
<keyword evidence="9 15" id="KW-0342">GTP-binding</keyword>
<dbReference type="AlphaFoldDB" id="A0A022QYA6"/>
<evidence type="ECO:0000256" key="5">
    <source>
        <dbReference type="ARBA" id="ARBA00022741"/>
    </source>
</evidence>
<evidence type="ECO:0000313" key="17">
    <source>
        <dbReference type="EMBL" id="EYU33587.1"/>
    </source>
</evidence>
<dbReference type="InterPro" id="IPR013822">
    <property type="entry name" value="Signal_recog_particl_SRP54_hlx"/>
</dbReference>
<evidence type="ECO:0000256" key="15">
    <source>
        <dbReference type="RuleBase" id="RU364034"/>
    </source>
</evidence>
<keyword evidence="11 15" id="KW-0687">Ribonucleoprotein</keyword>
<evidence type="ECO:0000256" key="9">
    <source>
        <dbReference type="ARBA" id="ARBA00023134"/>
    </source>
</evidence>
<dbReference type="GO" id="GO:0008312">
    <property type="term" value="F:7S RNA binding"/>
    <property type="evidence" value="ECO:0000318"/>
    <property type="project" value="GO_Central"/>
</dbReference>
<dbReference type="Pfam" id="PF00448">
    <property type="entry name" value="SRP54"/>
    <property type="match status" value="1"/>
</dbReference>
<gene>
    <name evidence="17" type="ORF">MIMGU_mgv1a005138mg</name>
</gene>
<name>A0A022QYA6_ERYGU</name>
<dbReference type="OrthoDB" id="10250817at2759"/>
<dbReference type="GO" id="GO:0030942">
    <property type="term" value="F:endoplasmic reticulum signal peptide binding"/>
    <property type="evidence" value="ECO:0000318"/>
    <property type="project" value="GO_Central"/>
</dbReference>
<comment type="domain">
    <text evidence="15">The M domain binds the 7SL RNA in presence of SRP19 and binds the signal sequence of presecretory proteins.</text>
</comment>
<evidence type="ECO:0000313" key="18">
    <source>
        <dbReference type="Proteomes" id="UP000030748"/>
    </source>
</evidence>
<dbReference type="GO" id="GO:0005829">
    <property type="term" value="C:cytosol"/>
    <property type="evidence" value="ECO:0000318"/>
    <property type="project" value="GO_Central"/>
</dbReference>
<keyword evidence="5 15" id="KW-0547">Nucleotide-binding</keyword>
<keyword evidence="6" id="KW-0378">Hydrolase</keyword>
<dbReference type="SUPFAM" id="SSF47364">
    <property type="entry name" value="Domain of the SRP/SRP receptor G-proteins"/>
    <property type="match status" value="1"/>
</dbReference>
<keyword evidence="18" id="KW-1185">Reference proteome</keyword>
<dbReference type="GO" id="GO:0006616">
    <property type="term" value="P:SRP-dependent cotranslational protein targeting to membrane, translocation"/>
    <property type="evidence" value="ECO:0000318"/>
    <property type="project" value="GO_Central"/>
</dbReference>
<dbReference type="InterPro" id="IPR004125">
    <property type="entry name" value="Signal_recog_particle_SRP54_M"/>
</dbReference>
<organism evidence="17 18">
    <name type="scientific">Erythranthe guttata</name>
    <name type="common">Yellow monkey flower</name>
    <name type="synonym">Mimulus guttatus</name>
    <dbReference type="NCBI Taxonomy" id="4155"/>
    <lineage>
        <taxon>Eukaryota</taxon>
        <taxon>Viridiplantae</taxon>
        <taxon>Streptophyta</taxon>
        <taxon>Embryophyta</taxon>
        <taxon>Tracheophyta</taxon>
        <taxon>Spermatophyta</taxon>
        <taxon>Magnoliopsida</taxon>
        <taxon>eudicotyledons</taxon>
        <taxon>Gunneridae</taxon>
        <taxon>Pentapetalae</taxon>
        <taxon>asterids</taxon>
        <taxon>lamiids</taxon>
        <taxon>Lamiales</taxon>
        <taxon>Phrymaceae</taxon>
        <taxon>Erythranthe</taxon>
    </lineage>
</organism>
<dbReference type="SUPFAM" id="SSF52540">
    <property type="entry name" value="P-loop containing nucleoside triphosphate hydrolases"/>
    <property type="match status" value="1"/>
</dbReference>
<dbReference type="InterPro" id="IPR003593">
    <property type="entry name" value="AAA+_ATPase"/>
</dbReference>
<dbReference type="Pfam" id="PF02881">
    <property type="entry name" value="SRP54_N"/>
    <property type="match status" value="1"/>
</dbReference>
<evidence type="ECO:0000256" key="3">
    <source>
        <dbReference type="ARBA" id="ARBA00005450"/>
    </source>
</evidence>
<dbReference type="Pfam" id="PF02978">
    <property type="entry name" value="SRP_SPB"/>
    <property type="match status" value="1"/>
</dbReference>
<dbReference type="EMBL" id="KI630752">
    <property type="protein sequence ID" value="EYU33587.1"/>
    <property type="molecule type" value="Genomic_DNA"/>
</dbReference>
<dbReference type="Gene3D" id="1.20.120.140">
    <property type="entry name" value="Signal recognition particle SRP54, nucleotide-binding domain"/>
    <property type="match status" value="1"/>
</dbReference>
<dbReference type="PANTHER" id="PTHR11564:SF5">
    <property type="entry name" value="SIGNAL RECOGNITION PARTICLE SUBUNIT SRP54"/>
    <property type="match status" value="1"/>
</dbReference>
<dbReference type="InterPro" id="IPR036891">
    <property type="entry name" value="Signal_recog_part_SRP54_M_sf"/>
</dbReference>
<dbReference type="eggNOG" id="KOG0780">
    <property type="taxonomic scope" value="Eukaryota"/>
</dbReference>
<comment type="catalytic activity">
    <reaction evidence="14">
        <text>GTP + H2O = GDP + phosphate + H(+)</text>
        <dbReference type="Rhea" id="RHEA:19669"/>
        <dbReference type="ChEBI" id="CHEBI:15377"/>
        <dbReference type="ChEBI" id="CHEBI:15378"/>
        <dbReference type="ChEBI" id="CHEBI:37565"/>
        <dbReference type="ChEBI" id="CHEBI:43474"/>
        <dbReference type="ChEBI" id="CHEBI:58189"/>
        <dbReference type="EC" id="3.6.5.4"/>
    </reaction>
    <physiologicalReaction direction="left-to-right" evidence="14">
        <dbReference type="Rhea" id="RHEA:19670"/>
    </physiologicalReaction>
</comment>
<keyword evidence="4 15" id="KW-0963">Cytoplasm</keyword>
<evidence type="ECO:0000256" key="11">
    <source>
        <dbReference type="ARBA" id="ARBA00023274"/>
    </source>
</evidence>
<dbReference type="GO" id="GO:0005525">
    <property type="term" value="F:GTP binding"/>
    <property type="evidence" value="ECO:0007669"/>
    <property type="project" value="UniProtKB-UniRule"/>
</dbReference>
<dbReference type="GO" id="GO:0003924">
    <property type="term" value="F:GTPase activity"/>
    <property type="evidence" value="ECO:0007669"/>
    <property type="project" value="UniProtKB-UniRule"/>
</dbReference>
<dbReference type="InterPro" id="IPR027417">
    <property type="entry name" value="P-loop_NTPase"/>
</dbReference>
<reference evidence="17 18" key="1">
    <citation type="journal article" date="2013" name="Proc. Natl. Acad. Sci. U.S.A.">
        <title>Fine-scale variation in meiotic recombination in Mimulus inferred from population shotgun sequencing.</title>
        <authorList>
            <person name="Hellsten U."/>
            <person name="Wright K.M."/>
            <person name="Jenkins J."/>
            <person name="Shu S."/>
            <person name="Yuan Y."/>
            <person name="Wessler S.R."/>
            <person name="Schmutz J."/>
            <person name="Willis J.H."/>
            <person name="Rokhsar D.S."/>
        </authorList>
    </citation>
    <scope>NUCLEOTIDE SEQUENCE [LARGE SCALE GENOMIC DNA]</scope>
    <source>
        <strain evidence="18">cv. DUN x IM62</strain>
    </source>
</reference>
<dbReference type="Gene3D" id="1.10.260.30">
    <property type="entry name" value="Signal recognition particle, SRP54 subunit, M-domain"/>
    <property type="match status" value="1"/>
</dbReference>
<dbReference type="SMART" id="SM00963">
    <property type="entry name" value="SRP54_N"/>
    <property type="match status" value="1"/>
</dbReference>
<evidence type="ECO:0000256" key="13">
    <source>
        <dbReference type="ARBA" id="ARBA00046020"/>
    </source>
</evidence>
<evidence type="ECO:0000256" key="1">
    <source>
        <dbReference type="ARBA" id="ARBA00004240"/>
    </source>
</evidence>
<comment type="subunit">
    <text evidence="12 15">Component of a signal recognition particle (SRP) complex that consists of a 7SL RNA molecule of 300 nucleotides and six protein subunits: SRP72, SRP68, SRP54, SRP19, SRP14 and SRP9.</text>
</comment>
<dbReference type="NCBIfam" id="TIGR01425">
    <property type="entry name" value="SRP54_euk"/>
    <property type="match status" value="1"/>
</dbReference>
<dbReference type="InterPro" id="IPR006325">
    <property type="entry name" value="SRP54_euk"/>
</dbReference>
<dbReference type="SMART" id="SM00962">
    <property type="entry name" value="SRP54"/>
    <property type="match status" value="1"/>
</dbReference>
<sequence length="495" mass="54765">MVLAQLGGSISRAIQQMNNATIIDEKVLNDCLNEITRALLQADVQFTLVRNMQTNIKKIVDFDALAAGHNKRNIIKQAILKELCKILDPGKPSFAPKKGKTSVVMFVGLQGSGKTTTCTKYAYFHQKKGWKPALVCADTFRAGAFDQLKQNATKAKIPFYGSYTESDPVSIAVEGVERFKKENCDLIIVDTSGRHMQEAALFEEMRQVYEATKPDLVIFVMDSSIGQAAFDQAKAFKQSVAVGAVIVTKMDGHAKGGGALSAVAATKSPVIFMGTGEHMDEFEVFDVEPFVNRLLGMGGGDWSGFVERIQEVVPKDQQLEKLSQGNFTFRTLYEQFQTLLKMGPMSQVLSMLPGFSQELMPEGREKESQAKIKRYMTMMDSMTNQELDSSNLKMMNESRLMRIARGCGRPLRDVMELLEEYKRLAKIWGKMKGMKIPKKGEMSALSRNMNAQQLSKALPPQMLSQIGGMGGLQSLMKQMGSAKDVMGMFGGGDNK</sequence>
<dbReference type="Gene3D" id="3.40.50.300">
    <property type="entry name" value="P-loop containing nucleotide triphosphate hydrolases"/>
    <property type="match status" value="1"/>
</dbReference>
<keyword evidence="10 15" id="KW-0733">Signal recognition particle</keyword>
<dbReference type="HAMAP" id="MF_00306">
    <property type="entry name" value="SRP54"/>
    <property type="match status" value="1"/>
</dbReference>
<protein>
    <recommendedName>
        <fullName evidence="15">Signal recognition particle 54 kDa protein</fullName>
    </recommendedName>
</protein>